<evidence type="ECO:0000259" key="2">
    <source>
        <dbReference type="SMART" id="SM00382"/>
    </source>
</evidence>
<dbReference type="InterPro" id="IPR014862">
    <property type="entry name" value="TrwC"/>
</dbReference>
<name>A0A5C6AA76_9BACT</name>
<evidence type="ECO:0000313" key="4">
    <source>
        <dbReference type="Proteomes" id="UP000317421"/>
    </source>
</evidence>
<reference evidence="3 4" key="1">
    <citation type="submission" date="2019-02" db="EMBL/GenBank/DDBJ databases">
        <title>Deep-cultivation of Planctomycetes and their phenomic and genomic characterization uncovers novel biology.</title>
        <authorList>
            <person name="Wiegand S."/>
            <person name="Jogler M."/>
            <person name="Boedeker C."/>
            <person name="Pinto D."/>
            <person name="Vollmers J."/>
            <person name="Rivas-Marin E."/>
            <person name="Kohn T."/>
            <person name="Peeters S.H."/>
            <person name="Heuer A."/>
            <person name="Rast P."/>
            <person name="Oberbeckmann S."/>
            <person name="Bunk B."/>
            <person name="Jeske O."/>
            <person name="Meyerdierks A."/>
            <person name="Storesund J.E."/>
            <person name="Kallscheuer N."/>
            <person name="Luecker S."/>
            <person name="Lage O.M."/>
            <person name="Pohl T."/>
            <person name="Merkel B.J."/>
            <person name="Hornburger P."/>
            <person name="Mueller R.-W."/>
            <person name="Bruemmer F."/>
            <person name="Labrenz M."/>
            <person name="Spormann A.M."/>
            <person name="Op Den Camp H."/>
            <person name="Overmann J."/>
            <person name="Amann R."/>
            <person name="Jetten M.S.M."/>
            <person name="Mascher T."/>
            <person name="Medema M.H."/>
            <person name="Devos D.P."/>
            <person name="Kaster A.-K."/>
            <person name="Ovreas L."/>
            <person name="Rohde M."/>
            <person name="Galperin M.Y."/>
            <person name="Jogler C."/>
        </authorList>
    </citation>
    <scope>NUCLEOTIDE SEQUENCE [LARGE SCALE GENOMIC DNA]</scope>
    <source>
        <strain evidence="3 4">Pla108</strain>
    </source>
</reference>
<dbReference type="Proteomes" id="UP000317421">
    <property type="component" value="Unassembled WGS sequence"/>
</dbReference>
<dbReference type="AlphaFoldDB" id="A0A5C6AA76"/>
<accession>A0A5C6AA76</accession>
<proteinExistence type="predicted"/>
<evidence type="ECO:0000313" key="3">
    <source>
        <dbReference type="EMBL" id="TWT96932.1"/>
    </source>
</evidence>
<comment type="caution">
    <text evidence="3">The sequence shown here is derived from an EMBL/GenBank/DDBJ whole genome shotgun (WGS) entry which is preliminary data.</text>
</comment>
<dbReference type="InterPro" id="IPR027417">
    <property type="entry name" value="P-loop_NTPase"/>
</dbReference>
<dbReference type="Gene3D" id="3.40.50.300">
    <property type="entry name" value="P-loop containing nucleotide triphosphate hydrolases"/>
    <property type="match status" value="2"/>
</dbReference>
<dbReference type="EMBL" id="SJPR01000003">
    <property type="protein sequence ID" value="TWT96932.1"/>
    <property type="molecule type" value="Genomic_DNA"/>
</dbReference>
<dbReference type="SMART" id="SM00382">
    <property type="entry name" value="AAA"/>
    <property type="match status" value="1"/>
</dbReference>
<dbReference type="NCBIfam" id="NF041492">
    <property type="entry name" value="MobF"/>
    <property type="match status" value="1"/>
</dbReference>
<protein>
    <submittedName>
        <fullName evidence="3">Multifunctional conjugation protein TraI</fullName>
    </submittedName>
</protein>
<dbReference type="SUPFAM" id="SSF55464">
    <property type="entry name" value="Origin of replication-binding domain, RBD-like"/>
    <property type="match status" value="1"/>
</dbReference>
<dbReference type="OrthoDB" id="1826980at2"/>
<feature type="domain" description="AAA+ ATPase" evidence="2">
    <location>
        <begin position="441"/>
        <end position="573"/>
    </location>
</feature>
<keyword evidence="4" id="KW-1185">Reference proteome</keyword>
<sequence>MLIATQAKSIEGTQKYFDTVLSQGDYYTGDSEVGGEFHGKLAELLGVAGQQATRSAFGQLLRGHHPETGKKLIQRLRADRRPGMDLTFSTPKSLSILFATTKDERLLDALRATVRETIEKDVEPLMARRVRSGEKAASKDKTLTGNLIYADFLHKTSRPVEGRVDCHLHIHAFVMNLTESGGKFYAAEMEEIVRQRASLQAKFDARLARRLQRELGYKVEKTRFLQSGRMKTGWEIKGVSRSTIEKFSRRTQQIEEFAEEHGVLGADEKGRLGVRTRDKKEKGLSMEELHREWRSRLTAEELAALEGMHAAAQQATQGRALEGKAAESVRYSLDHHLYRQSTVEKQAVIATALEHGLTLTPEEVEAALDNEEVIQRSREFRGVTRDFVTTRAVLEAERRMIAFAREGRGTRMPIGRGEYKFERHWLNPDQKRAVTSILESRDTVMVVAGGAGTGKSTTLSELGKALHSFGRELFVFAPSTGAREVLEEKGFANAQTTEHLLRNEKLHESLRDQVLLIDEAGLVDVRTMNGVFDIAKSHNCRVVLSGDTRQHGPVRTGEAMRILEQEAGLHVARIETIQRQKGHYKEAIELISRGHEVVDKERGRSGLVAGFEKLDRLGKVVEITSKNRYAVLAEEYLKAPKGKSPLVVAPTHAEGQAVTGHIRHGLRKRGAIGKEDREFLQLTSLNLSEAQKTQRATYLQPGVVVQLHQNIRGGFKKGERYRVTKDAAGEPQLTPLAGGPAKPIPYQHPDRFEAYAENKLGLAVGDKVRFSLGGSSIDKQQRRISNGRVDEIAGFDKQGNLRLKSGMTVARDYGHLCLGYVVTSHSAQGKDERHVIAAMGSQSLPAINARQLYVTASRGREDITLYVDNKAAVVQAIQNAGRQLSATELVGSAAVQRASQQRRQLRSHLRLIERAREWWRARVGGRDATPQRRHVPIHLQPAPQLGRS</sequence>
<feature type="region of interest" description="Disordered" evidence="1">
    <location>
        <begin position="925"/>
        <end position="948"/>
    </location>
</feature>
<dbReference type="InterPro" id="IPR014059">
    <property type="entry name" value="TraI/TrwC_relax"/>
</dbReference>
<organism evidence="3 4">
    <name type="scientific">Botrimarina colliarenosi</name>
    <dbReference type="NCBI Taxonomy" id="2528001"/>
    <lineage>
        <taxon>Bacteria</taxon>
        <taxon>Pseudomonadati</taxon>
        <taxon>Planctomycetota</taxon>
        <taxon>Planctomycetia</taxon>
        <taxon>Pirellulales</taxon>
        <taxon>Lacipirellulaceae</taxon>
        <taxon>Botrimarina</taxon>
    </lineage>
</organism>
<gene>
    <name evidence="3" type="primary">traI</name>
    <name evidence="3" type="ORF">Pla108_27080</name>
</gene>
<dbReference type="Pfam" id="PF08751">
    <property type="entry name" value="TrwC"/>
    <property type="match status" value="1"/>
</dbReference>
<dbReference type="InterPro" id="IPR003593">
    <property type="entry name" value="AAA+_ATPase"/>
</dbReference>
<dbReference type="NCBIfam" id="TIGR02686">
    <property type="entry name" value="relax_trwC"/>
    <property type="match status" value="1"/>
</dbReference>
<dbReference type="Pfam" id="PF13604">
    <property type="entry name" value="AAA_30"/>
    <property type="match status" value="1"/>
</dbReference>
<dbReference type="SUPFAM" id="SSF52540">
    <property type="entry name" value="P-loop containing nucleoside triphosphate hydrolases"/>
    <property type="match status" value="2"/>
</dbReference>
<evidence type="ECO:0000256" key="1">
    <source>
        <dbReference type="SAM" id="MobiDB-lite"/>
    </source>
</evidence>
<dbReference type="RefSeq" id="WP_146445431.1">
    <property type="nucleotide sequence ID" value="NZ_SJPR01000003.1"/>
</dbReference>